<dbReference type="FunFam" id="1.20.1270.50:FF:000004">
    <property type="entry name" value="alpha-mannosidase 2C1 isoform X1"/>
    <property type="match status" value="1"/>
</dbReference>
<dbReference type="SUPFAM" id="SSF74650">
    <property type="entry name" value="Galactose mutarotase-like"/>
    <property type="match status" value="1"/>
</dbReference>
<dbReference type="SMART" id="SM00872">
    <property type="entry name" value="Alpha-mann_mid"/>
    <property type="match status" value="1"/>
</dbReference>
<dbReference type="GO" id="GO:0009313">
    <property type="term" value="P:oligosaccharide catabolic process"/>
    <property type="evidence" value="ECO:0007669"/>
    <property type="project" value="TreeGrafter"/>
</dbReference>
<dbReference type="Pfam" id="PF22907">
    <property type="entry name" value="Ams1-like_1st"/>
    <property type="match status" value="1"/>
</dbReference>
<dbReference type="PANTHER" id="PTHR46017:SF1">
    <property type="entry name" value="ALPHA-MANNOSIDASE 2C1"/>
    <property type="match status" value="1"/>
</dbReference>
<gene>
    <name evidence="6" type="ORF">DXC51_23090</name>
</gene>
<dbReference type="InterPro" id="IPR037094">
    <property type="entry name" value="Glyco_hydro_38_cen_sf"/>
</dbReference>
<dbReference type="InterPro" id="IPR011013">
    <property type="entry name" value="Gal_mutarotase_sf_dom"/>
</dbReference>
<reference evidence="6" key="1">
    <citation type="submission" date="2018-08" db="EMBL/GenBank/DDBJ databases">
        <title>A genome reference for cultivated species of the human gut microbiota.</title>
        <authorList>
            <person name="Zou Y."/>
            <person name="Xue W."/>
            <person name="Luo G."/>
        </authorList>
    </citation>
    <scope>NUCLEOTIDE SEQUENCE [LARGE SCALE GENOMIC DNA]</scope>
    <source>
        <strain evidence="6">TF05-5AC</strain>
    </source>
</reference>
<dbReference type="AlphaFoldDB" id="A0A3E3HXY9"/>
<keyword evidence="7" id="KW-1185">Reference proteome</keyword>
<dbReference type="EMBL" id="QVLV01000022">
    <property type="protein sequence ID" value="RGE56683.1"/>
    <property type="molecule type" value="Genomic_DNA"/>
</dbReference>
<sequence length="1068" mass="121823">MGILSGEWEDRLAHWLRTLKMDFYEELGEISWRAFRTKEQLRPEDLEEERMVPAGPGFTWGESWEYCWFRGTIELPGRAAGKRIVLKLDPGGESCLFVNGKEFGTYRADWIQEPYHYMVDNTITACGEAGERYQICMETCAGQDFPNCETGYCATGPVLPGSSWSSLEEGSRRALGRCTFGIWREEAYQLYMDADTLYKLLSVLDENSLRAAETAEALKQFTYIVDFEQGEETRTACYRKAREALRPILEAVNGTTAPLFWAVGNAHIDLAWLWPATETMRKTERTFAAQLRLLEEYPEYRFIQSQPALYEMCRIHYPKLFERIRRAIAEGRWIADGAMWVEPDTNLTGGESLIRQLVHGKRYYKEVLGVESSVLWLPDTFGYSAALPQILAGCGVKYLVTQKIFWCCNDGERFPYHYFNWEGMDGTKVVSFLPTSYTYRTDPQEVGNVWKERTQKEDLKAFLLPFGYGDGGGGPTRDHVEYVLRQQDLEGSPRMKMGSPEEFFRFLDRLGGAKHTYTGELYFSSHRGTYTSQARIKKYNRACELAMREMEWWSAQAVRRGMDYDLPRADRLWKLLLFQQFHDILPGSSIARVYEEAQAAFLQILKEAEEMTQQALSWLLQEKEGEAAVTVLNSLSFPRQAMVSLPETFCRGAVAEDGKRLSVQYTGGVLKTLVSLPAGGAVVLSAAAEEKGEPQNGICGSREGDREHRKNAVREGSLISPALLRQTENGWRMENEWLAAVINHRGEIVSFVLKESGRELAAGPMNRLRIFKDVPRHFDAWDIDASYREMELEGARDIRLDKVSEGLEAVLRITGKIGSSSYTQDIRLEAGQKRLEFHTRIDWQELHRLLKAAFPVRVHAENARHEIQFGFVERPAHRSRTYDKDRFEVCNHRYTALCDEGHGAAVLNDGKYGISVEDGCMELTLMRAAASPQMRADNGIQEFTYAFYAWEGSFREGEAVRQGYELNVRPVVRPGRPAGQDGPMSFGIGKKNILLDTMKPAEDGSGDMILRMYEAERAAVVTQVYLPKEFERAYLCDMLEQELEEIPIKDGAVTLDFRAFEVKTVRLI</sequence>
<comment type="caution">
    <text evidence="6">The sequence shown here is derived from an EMBL/GenBank/DDBJ whole genome shotgun (WGS) entry which is preliminary data.</text>
</comment>
<evidence type="ECO:0000256" key="2">
    <source>
        <dbReference type="ARBA" id="ARBA00022723"/>
    </source>
</evidence>
<dbReference type="InterPro" id="IPR000602">
    <property type="entry name" value="Glyco_hydro_38_N"/>
</dbReference>
<dbReference type="GeneID" id="97989665"/>
<dbReference type="GO" id="GO:0046872">
    <property type="term" value="F:metal ion binding"/>
    <property type="evidence" value="ECO:0007669"/>
    <property type="project" value="UniProtKB-KW"/>
</dbReference>
<protein>
    <submittedName>
        <fullName evidence="6">Alpha-mannosidase</fullName>
    </submittedName>
</protein>
<dbReference type="RefSeq" id="WP_117545507.1">
    <property type="nucleotide sequence ID" value="NZ_QVLV01000022.1"/>
</dbReference>
<dbReference type="Pfam" id="PF17677">
    <property type="entry name" value="Glyco_hydro38C2"/>
    <property type="match status" value="1"/>
</dbReference>
<feature type="domain" description="Glycoside hydrolase family 38 central" evidence="5">
    <location>
        <begin position="524"/>
        <end position="601"/>
    </location>
</feature>
<dbReference type="Pfam" id="PF07748">
    <property type="entry name" value="Glyco_hydro_38C"/>
    <property type="match status" value="1"/>
</dbReference>
<dbReference type="Gene3D" id="3.20.110.10">
    <property type="entry name" value="Glycoside hydrolase 38, N terminal domain"/>
    <property type="match status" value="1"/>
</dbReference>
<keyword evidence="2" id="KW-0479">Metal-binding</keyword>
<dbReference type="Gene3D" id="2.70.98.30">
    <property type="entry name" value="Golgi alpha-mannosidase II, domain 4"/>
    <property type="match status" value="1"/>
</dbReference>
<dbReference type="CDD" id="cd10789">
    <property type="entry name" value="GH38N_AMII_ER_cytosolic"/>
    <property type="match status" value="1"/>
</dbReference>
<dbReference type="InterPro" id="IPR028995">
    <property type="entry name" value="Glyco_hydro_57/38_cen_sf"/>
</dbReference>
<accession>A0A3E3HXY9</accession>
<keyword evidence="3" id="KW-0378">Hydrolase</keyword>
<evidence type="ECO:0000313" key="6">
    <source>
        <dbReference type="EMBL" id="RGE56683.1"/>
    </source>
</evidence>
<dbReference type="SUPFAM" id="SSF88688">
    <property type="entry name" value="Families 57/38 glycoside transferase middle domain"/>
    <property type="match status" value="1"/>
</dbReference>
<dbReference type="InterPro" id="IPR054723">
    <property type="entry name" value="Ams1-like_N"/>
</dbReference>
<evidence type="ECO:0000259" key="5">
    <source>
        <dbReference type="SMART" id="SM00872"/>
    </source>
</evidence>
<keyword evidence="4" id="KW-0326">Glycosidase</keyword>
<dbReference type="Gene3D" id="2.60.40.2220">
    <property type="match status" value="1"/>
</dbReference>
<dbReference type="InterPro" id="IPR041147">
    <property type="entry name" value="GH38_C"/>
</dbReference>
<evidence type="ECO:0000256" key="4">
    <source>
        <dbReference type="ARBA" id="ARBA00023295"/>
    </source>
</evidence>
<dbReference type="GO" id="GO:0006013">
    <property type="term" value="P:mannose metabolic process"/>
    <property type="evidence" value="ECO:0007669"/>
    <property type="project" value="InterPro"/>
</dbReference>
<evidence type="ECO:0000313" key="7">
    <source>
        <dbReference type="Proteomes" id="UP000260812"/>
    </source>
</evidence>
<dbReference type="Pfam" id="PF09261">
    <property type="entry name" value="Alpha-mann_mid"/>
    <property type="match status" value="1"/>
</dbReference>
<name>A0A3E3HXY9_9FIRM</name>
<dbReference type="Pfam" id="PF01074">
    <property type="entry name" value="Glyco_hydro_38N"/>
    <property type="match status" value="1"/>
</dbReference>
<organism evidence="6 7">
    <name type="scientific">Eisenbergiella massiliensis</name>
    <dbReference type="NCBI Taxonomy" id="1720294"/>
    <lineage>
        <taxon>Bacteria</taxon>
        <taxon>Bacillati</taxon>
        <taxon>Bacillota</taxon>
        <taxon>Clostridia</taxon>
        <taxon>Lachnospirales</taxon>
        <taxon>Lachnospiraceae</taxon>
        <taxon>Eisenbergiella</taxon>
    </lineage>
</organism>
<evidence type="ECO:0000256" key="1">
    <source>
        <dbReference type="ARBA" id="ARBA00009792"/>
    </source>
</evidence>
<dbReference type="GO" id="GO:0030246">
    <property type="term" value="F:carbohydrate binding"/>
    <property type="evidence" value="ECO:0007669"/>
    <property type="project" value="InterPro"/>
</dbReference>
<dbReference type="InterPro" id="IPR011682">
    <property type="entry name" value="Glyco_hydro_38_C"/>
</dbReference>
<evidence type="ECO:0000256" key="3">
    <source>
        <dbReference type="ARBA" id="ARBA00022801"/>
    </source>
</evidence>
<dbReference type="PANTHER" id="PTHR46017">
    <property type="entry name" value="ALPHA-MANNOSIDASE 2C1"/>
    <property type="match status" value="1"/>
</dbReference>
<dbReference type="Gene3D" id="1.20.1270.50">
    <property type="entry name" value="Glycoside hydrolase family 38, central domain"/>
    <property type="match status" value="1"/>
</dbReference>
<dbReference type="InterPro" id="IPR027291">
    <property type="entry name" value="Glyco_hydro_38_N_sf"/>
</dbReference>
<dbReference type="InterPro" id="IPR011330">
    <property type="entry name" value="Glyco_hydro/deAcase_b/a-brl"/>
</dbReference>
<dbReference type="GO" id="GO:0004559">
    <property type="term" value="F:alpha-mannosidase activity"/>
    <property type="evidence" value="ECO:0007669"/>
    <property type="project" value="InterPro"/>
</dbReference>
<dbReference type="InterPro" id="IPR015341">
    <property type="entry name" value="Glyco_hydro_38_cen"/>
</dbReference>
<comment type="similarity">
    <text evidence="1">Belongs to the glycosyl hydrolase 38 family.</text>
</comment>
<dbReference type="Proteomes" id="UP000260812">
    <property type="component" value="Unassembled WGS sequence"/>
</dbReference>
<proteinExistence type="inferred from homology"/>
<dbReference type="SUPFAM" id="SSF88713">
    <property type="entry name" value="Glycoside hydrolase/deacetylase"/>
    <property type="match status" value="1"/>
</dbReference>